<dbReference type="PANTHER" id="PTHR43745:SF2">
    <property type="entry name" value="NITROREDUCTASE MJ1384-RELATED"/>
    <property type="match status" value="1"/>
</dbReference>
<proteinExistence type="predicted"/>
<dbReference type="AlphaFoldDB" id="A0A6B2H5F8"/>
<dbReference type="Gene3D" id="3.40.109.10">
    <property type="entry name" value="NADH Oxidase"/>
    <property type="match status" value="1"/>
</dbReference>
<evidence type="ECO:0000313" key="3">
    <source>
        <dbReference type="Proteomes" id="UP000478546"/>
    </source>
</evidence>
<gene>
    <name evidence="2" type="ORF">GWO68_15705</name>
</gene>
<dbReference type="Proteomes" id="UP000478546">
    <property type="component" value="Unassembled WGS sequence"/>
</dbReference>
<dbReference type="GO" id="GO:0016491">
    <property type="term" value="F:oxidoreductase activity"/>
    <property type="evidence" value="ECO:0007669"/>
    <property type="project" value="InterPro"/>
</dbReference>
<sequence length="222" mass="24968">MTNIQDPFPKQNEKPYKPFLYQIKRKISLSRIVKKIDVNFFEVISIRRSRRDFGILTLENIGDLLWFTSKVMEVEMLESGFLWTHRPTPSAGGRHPIDILVSLPSEFGSRSFCVYNPLDHSLNELEVDASDLNALIEHTDNILTIGNATILWFVAHSYRTSSKYENSESLVWRDAGALLYCHQLVSQALGIRCCPLGSLGEPYVSNLLGGDTLYGVGGCLLG</sequence>
<dbReference type="InterPro" id="IPR000415">
    <property type="entry name" value="Nitroreductase-like"/>
</dbReference>
<dbReference type="InterPro" id="IPR052544">
    <property type="entry name" value="Bacteriocin_Proc_Enz"/>
</dbReference>
<name>A0A6B2H5F8_9BACT</name>
<reference evidence="2 3" key="1">
    <citation type="submission" date="2020-01" db="EMBL/GenBank/DDBJ databases">
        <authorList>
            <person name="Kim M.K."/>
        </authorList>
    </citation>
    <scope>NUCLEOTIDE SEQUENCE [LARGE SCALE GENOMIC DNA]</scope>
    <source>
        <strain evidence="2 3">BT213</strain>
    </source>
</reference>
<accession>A0A6B2H5F8</accession>
<dbReference type="PANTHER" id="PTHR43745">
    <property type="entry name" value="NITROREDUCTASE MJ1384-RELATED"/>
    <property type="match status" value="1"/>
</dbReference>
<comment type="caution">
    <text evidence="2">The sequence shown here is derived from an EMBL/GenBank/DDBJ whole genome shotgun (WGS) entry which is preliminary data.</text>
</comment>
<evidence type="ECO:0000259" key="1">
    <source>
        <dbReference type="Pfam" id="PF00881"/>
    </source>
</evidence>
<protein>
    <submittedName>
        <fullName evidence="2">SagB/ThcOx family dehydrogenase</fullName>
    </submittedName>
</protein>
<evidence type="ECO:0000313" key="2">
    <source>
        <dbReference type="EMBL" id="NDK57368.1"/>
    </source>
</evidence>
<dbReference type="SUPFAM" id="SSF55469">
    <property type="entry name" value="FMN-dependent nitroreductase-like"/>
    <property type="match status" value="1"/>
</dbReference>
<feature type="domain" description="Nitroreductase" evidence="1">
    <location>
        <begin position="66"/>
        <end position="214"/>
    </location>
</feature>
<dbReference type="InterPro" id="IPR029479">
    <property type="entry name" value="Nitroreductase"/>
</dbReference>
<organism evidence="2 3">
    <name type="scientific">Pontibacter fetidus</name>
    <dbReference type="NCBI Taxonomy" id="2700082"/>
    <lineage>
        <taxon>Bacteria</taxon>
        <taxon>Pseudomonadati</taxon>
        <taxon>Bacteroidota</taxon>
        <taxon>Cytophagia</taxon>
        <taxon>Cytophagales</taxon>
        <taxon>Hymenobacteraceae</taxon>
        <taxon>Pontibacter</taxon>
    </lineage>
</organism>
<dbReference type="EMBL" id="JAAEAA010000025">
    <property type="protein sequence ID" value="NDK57368.1"/>
    <property type="molecule type" value="Genomic_DNA"/>
</dbReference>
<dbReference type="Pfam" id="PF00881">
    <property type="entry name" value="Nitroreductase"/>
    <property type="match status" value="1"/>
</dbReference>
<keyword evidence="3" id="KW-1185">Reference proteome</keyword>